<gene>
    <name evidence="9" type="primary">LOC113738477</name>
</gene>
<evidence type="ECO:0000256" key="1">
    <source>
        <dbReference type="ARBA" id="ARBA00007277"/>
    </source>
</evidence>
<dbReference type="SUPFAM" id="SSF51695">
    <property type="entry name" value="PLC-like phosphodiesterases"/>
    <property type="match status" value="1"/>
</dbReference>
<proteinExistence type="inferred from homology"/>
<evidence type="ECO:0000256" key="5">
    <source>
        <dbReference type="ARBA" id="ARBA00022801"/>
    </source>
</evidence>
<comment type="catalytic activity">
    <reaction evidence="6">
        <text>a sn-glycero-3-phosphodiester + H2O = an alcohol + sn-glycerol 3-phosphate + H(+)</text>
        <dbReference type="Rhea" id="RHEA:12969"/>
        <dbReference type="ChEBI" id="CHEBI:15377"/>
        <dbReference type="ChEBI" id="CHEBI:15378"/>
        <dbReference type="ChEBI" id="CHEBI:30879"/>
        <dbReference type="ChEBI" id="CHEBI:57597"/>
        <dbReference type="ChEBI" id="CHEBI:83408"/>
        <dbReference type="EC" id="3.1.4.46"/>
    </reaction>
</comment>
<dbReference type="Gene3D" id="3.20.20.190">
    <property type="entry name" value="Phosphatidylinositol (PI) phosphodiesterase"/>
    <property type="match status" value="2"/>
</dbReference>
<dbReference type="Pfam" id="PF03009">
    <property type="entry name" value="GDPD"/>
    <property type="match status" value="1"/>
</dbReference>
<dbReference type="PANTHER" id="PTHR43620:SF7">
    <property type="entry name" value="GLYCEROPHOSPHODIESTER PHOSPHODIESTERASE GDPD5-RELATED"/>
    <property type="match status" value="1"/>
</dbReference>
<protein>
    <recommendedName>
        <fullName evidence="2">glycerophosphodiester phosphodiesterase</fullName>
        <ecNumber evidence="2">3.1.4.46</ecNumber>
    </recommendedName>
</protein>
<dbReference type="EC" id="3.1.4.46" evidence="2"/>
<reference evidence="9" key="1">
    <citation type="submission" date="2025-08" db="UniProtKB">
        <authorList>
            <consortium name="RefSeq"/>
        </authorList>
    </citation>
    <scope>IDENTIFICATION</scope>
    <source>
        <tissue evidence="9">Leaves</tissue>
    </source>
</reference>
<dbReference type="RefSeq" id="XP_071902315.1">
    <property type="nucleotide sequence ID" value="XM_072046214.1"/>
</dbReference>
<dbReference type="Proteomes" id="UP001652660">
    <property type="component" value="Chromosome 4c"/>
</dbReference>
<dbReference type="InterPro" id="IPR030395">
    <property type="entry name" value="GP_PDE_dom"/>
</dbReference>
<accession>A0ABM4U4V3</accession>
<organism evidence="8 9">
    <name type="scientific">Coffea arabica</name>
    <name type="common">Arabian coffee</name>
    <dbReference type="NCBI Taxonomy" id="13443"/>
    <lineage>
        <taxon>Eukaryota</taxon>
        <taxon>Viridiplantae</taxon>
        <taxon>Streptophyta</taxon>
        <taxon>Embryophyta</taxon>
        <taxon>Tracheophyta</taxon>
        <taxon>Spermatophyta</taxon>
        <taxon>Magnoliopsida</taxon>
        <taxon>eudicotyledons</taxon>
        <taxon>Gunneridae</taxon>
        <taxon>Pentapetalae</taxon>
        <taxon>asterids</taxon>
        <taxon>lamiids</taxon>
        <taxon>Gentianales</taxon>
        <taxon>Rubiaceae</taxon>
        <taxon>Ixoroideae</taxon>
        <taxon>Gardenieae complex</taxon>
        <taxon>Bertiereae - Coffeeae clade</taxon>
        <taxon>Coffeeae</taxon>
        <taxon>Coffea</taxon>
    </lineage>
</organism>
<sequence>MFELTVILKQPKQKSRIGAAKGRDSMASALAGLVPLSFLLLLVGCASRPLYPLPGKRYDASKKPLQTFRPYNLAHRGSNGEFPEETAAAYMRAIEEGADFIEVDFTLEELKSLGVKQRYPFRDQQYNGKFPIITFKEFISIALDAPRVVGIYPEIKNPAMVNQYVKWPGGKKFEDKFVETLHKYGYRGEYMSKQWLKQPAFIQSFAPTSLIYVSNLTDLPKVFLIDDITIPTQDTNQSYWEVTSDKYLNFIKNYVMGIGPWKDTIVYVSENYLQPPTDLVARAHALNLQVHPYTYRNENQFLHFNFSQDPYKEYDYWINTIGVDGLFTDFTGSLHQYQEWTTPSPSGEKSATKLLDKIGSMISKYRNPQT</sequence>
<dbReference type="PROSITE" id="PS51704">
    <property type="entry name" value="GP_PDE"/>
    <property type="match status" value="1"/>
</dbReference>
<feature type="domain" description="GP-PDE" evidence="7">
    <location>
        <begin position="70"/>
        <end position="338"/>
    </location>
</feature>
<keyword evidence="4" id="KW-0319">Glycerol metabolism</keyword>
<keyword evidence="5" id="KW-0378">Hydrolase</keyword>
<dbReference type="GeneID" id="113738477"/>
<evidence type="ECO:0000259" key="7">
    <source>
        <dbReference type="PROSITE" id="PS51704"/>
    </source>
</evidence>
<evidence type="ECO:0000256" key="6">
    <source>
        <dbReference type="ARBA" id="ARBA00047512"/>
    </source>
</evidence>
<evidence type="ECO:0000256" key="4">
    <source>
        <dbReference type="ARBA" id="ARBA00022798"/>
    </source>
</evidence>
<evidence type="ECO:0000256" key="2">
    <source>
        <dbReference type="ARBA" id="ARBA00012247"/>
    </source>
</evidence>
<evidence type="ECO:0000313" key="8">
    <source>
        <dbReference type="Proteomes" id="UP001652660"/>
    </source>
</evidence>
<dbReference type="PANTHER" id="PTHR43620">
    <property type="entry name" value="GLYCEROPHOSPHORYL DIESTER PHOSPHODIESTERASE"/>
    <property type="match status" value="1"/>
</dbReference>
<name>A0ABM4U4V3_COFAR</name>
<keyword evidence="3" id="KW-0732">Signal</keyword>
<dbReference type="InterPro" id="IPR017946">
    <property type="entry name" value="PLC-like_Pdiesterase_TIM-brl"/>
</dbReference>
<comment type="similarity">
    <text evidence="1">Belongs to the glycerophosphoryl diester phosphodiesterase family.</text>
</comment>
<evidence type="ECO:0000256" key="3">
    <source>
        <dbReference type="ARBA" id="ARBA00022729"/>
    </source>
</evidence>
<keyword evidence="8" id="KW-1185">Reference proteome</keyword>
<evidence type="ECO:0000313" key="9">
    <source>
        <dbReference type="RefSeq" id="XP_071902315.1"/>
    </source>
</evidence>